<keyword evidence="2" id="KW-1185">Reference proteome</keyword>
<gene>
    <name evidence="1" type="ORF">SCALOS_LOCUS281</name>
</gene>
<name>A0ACA9JUM0_9GLOM</name>
<evidence type="ECO:0000313" key="2">
    <source>
        <dbReference type="Proteomes" id="UP000789860"/>
    </source>
</evidence>
<accession>A0ACA9JUM0</accession>
<proteinExistence type="predicted"/>
<dbReference type="EMBL" id="CAJVPM010000129">
    <property type="protein sequence ID" value="CAG8436452.1"/>
    <property type="molecule type" value="Genomic_DNA"/>
</dbReference>
<evidence type="ECO:0000313" key="1">
    <source>
        <dbReference type="EMBL" id="CAG8436452.1"/>
    </source>
</evidence>
<sequence length="42" mass="4376">MLILDIDIVFMSGKPDRVGGVLIGRSVKISQSGEGKSGSSKI</sequence>
<dbReference type="Proteomes" id="UP000789860">
    <property type="component" value="Unassembled WGS sequence"/>
</dbReference>
<protein>
    <submittedName>
        <fullName evidence="1">9692_t:CDS:1</fullName>
    </submittedName>
</protein>
<organism evidence="1 2">
    <name type="scientific">Scutellospora calospora</name>
    <dbReference type="NCBI Taxonomy" id="85575"/>
    <lineage>
        <taxon>Eukaryota</taxon>
        <taxon>Fungi</taxon>
        <taxon>Fungi incertae sedis</taxon>
        <taxon>Mucoromycota</taxon>
        <taxon>Glomeromycotina</taxon>
        <taxon>Glomeromycetes</taxon>
        <taxon>Diversisporales</taxon>
        <taxon>Gigasporaceae</taxon>
        <taxon>Scutellospora</taxon>
    </lineage>
</organism>
<comment type="caution">
    <text evidence="1">The sequence shown here is derived from an EMBL/GenBank/DDBJ whole genome shotgun (WGS) entry which is preliminary data.</text>
</comment>
<reference evidence="1" key="1">
    <citation type="submission" date="2021-06" db="EMBL/GenBank/DDBJ databases">
        <authorList>
            <person name="Kallberg Y."/>
            <person name="Tangrot J."/>
            <person name="Rosling A."/>
        </authorList>
    </citation>
    <scope>NUCLEOTIDE SEQUENCE</scope>
    <source>
        <strain evidence="1">AU212A</strain>
    </source>
</reference>